<feature type="transmembrane region" description="Helical" evidence="5">
    <location>
        <begin position="63"/>
        <end position="81"/>
    </location>
</feature>
<feature type="transmembrane region" description="Helical" evidence="5">
    <location>
        <begin position="21"/>
        <end position="43"/>
    </location>
</feature>
<feature type="transmembrane region" description="Helical" evidence="5">
    <location>
        <begin position="90"/>
        <end position="109"/>
    </location>
</feature>
<evidence type="ECO:0000313" key="8">
    <source>
        <dbReference type="Proteomes" id="UP001138757"/>
    </source>
</evidence>
<dbReference type="PANTHER" id="PTHR23508:SF10">
    <property type="entry name" value="CARBOXYLIC ACID TRANSPORTER PROTEIN HOMOLOG"/>
    <property type="match status" value="1"/>
</dbReference>
<sequence length="427" mass="43632">MTTSHSAAQTKSDPEQKDAMDMAVIGICSLAYLLDGIVFTVMGPMAPEVAQALSLSNAQLGPIFSANLIGQCLGLVLFPLVSQRTGHRPIVIGTLIGFGLFQAASGLAASAGQLFWLRLATGFFLGGSLPSCLAMTTAAAPPHRRGLAITILFTGYAIGSTAAGLVPALFVNLGGWRVAMAGVGFVCLAFAAVAWVWLREPRVEQAGSARSPGGAKQSVVAIFRPPYLLGTIALWVLFISMLTLSYCLNSWLPIMLVQVGRDPALAAMSVSIFSFGGIVAALGVGLLIDRFGARPVLGSFLSLAAVLLFAIGQVLATASTGLLLALLVTCGFFALGAYGGVNVVLAGFYAPPVRALGIGVAKSVGRVGTVLAPIMIGLALTAGVAETKVMSLFALPAALAALALMMIAAPKHDMATGAGTAEPKEGS</sequence>
<evidence type="ECO:0000313" key="7">
    <source>
        <dbReference type="EMBL" id="MBT2188286.1"/>
    </source>
</evidence>
<evidence type="ECO:0000256" key="5">
    <source>
        <dbReference type="SAM" id="Phobius"/>
    </source>
</evidence>
<dbReference type="PANTHER" id="PTHR23508">
    <property type="entry name" value="CARBOXYLIC ACID TRANSPORTER PROTEIN HOMOLOG"/>
    <property type="match status" value="1"/>
</dbReference>
<dbReference type="InterPro" id="IPR011701">
    <property type="entry name" value="MFS"/>
</dbReference>
<dbReference type="Gene3D" id="1.20.1250.20">
    <property type="entry name" value="MFS general substrate transporter like domains"/>
    <property type="match status" value="2"/>
</dbReference>
<feature type="domain" description="Major facilitator superfamily (MFS) profile" evidence="6">
    <location>
        <begin position="24"/>
        <end position="412"/>
    </location>
</feature>
<organism evidence="7 8">
    <name type="scientific">Sphingobium nicotianae</name>
    <dbReference type="NCBI Taxonomy" id="2782607"/>
    <lineage>
        <taxon>Bacteria</taxon>
        <taxon>Pseudomonadati</taxon>
        <taxon>Pseudomonadota</taxon>
        <taxon>Alphaproteobacteria</taxon>
        <taxon>Sphingomonadales</taxon>
        <taxon>Sphingomonadaceae</taxon>
        <taxon>Sphingobium</taxon>
    </lineage>
</organism>
<dbReference type="Proteomes" id="UP001138757">
    <property type="component" value="Unassembled WGS sequence"/>
</dbReference>
<feature type="transmembrane region" description="Helical" evidence="5">
    <location>
        <begin position="390"/>
        <end position="409"/>
    </location>
</feature>
<protein>
    <submittedName>
        <fullName evidence="7">MFS transporter</fullName>
    </submittedName>
</protein>
<evidence type="ECO:0000259" key="6">
    <source>
        <dbReference type="PROSITE" id="PS50850"/>
    </source>
</evidence>
<feature type="transmembrane region" description="Helical" evidence="5">
    <location>
        <begin position="322"/>
        <end position="351"/>
    </location>
</feature>
<evidence type="ECO:0000256" key="3">
    <source>
        <dbReference type="ARBA" id="ARBA00022989"/>
    </source>
</evidence>
<evidence type="ECO:0000256" key="4">
    <source>
        <dbReference type="ARBA" id="ARBA00023136"/>
    </source>
</evidence>
<keyword evidence="2 5" id="KW-0812">Transmembrane</keyword>
<gene>
    <name evidence="7" type="ORF">KK488_15120</name>
</gene>
<feature type="transmembrane region" description="Helical" evidence="5">
    <location>
        <begin position="295"/>
        <end position="316"/>
    </location>
</feature>
<evidence type="ECO:0000256" key="1">
    <source>
        <dbReference type="ARBA" id="ARBA00004141"/>
    </source>
</evidence>
<proteinExistence type="predicted"/>
<dbReference type="InterPro" id="IPR036259">
    <property type="entry name" value="MFS_trans_sf"/>
</dbReference>
<keyword evidence="4 5" id="KW-0472">Membrane</keyword>
<name>A0A9X1DE80_9SPHN</name>
<keyword evidence="3 5" id="KW-1133">Transmembrane helix</keyword>
<comment type="subcellular location">
    <subcellularLocation>
        <location evidence="1">Membrane</location>
        <topology evidence="1">Multi-pass membrane protein</topology>
    </subcellularLocation>
</comment>
<dbReference type="GO" id="GO:0005886">
    <property type="term" value="C:plasma membrane"/>
    <property type="evidence" value="ECO:0007669"/>
    <property type="project" value="TreeGrafter"/>
</dbReference>
<feature type="transmembrane region" description="Helical" evidence="5">
    <location>
        <begin position="264"/>
        <end position="288"/>
    </location>
</feature>
<accession>A0A9X1DE80</accession>
<dbReference type="InterPro" id="IPR020846">
    <property type="entry name" value="MFS_dom"/>
</dbReference>
<dbReference type="GO" id="GO:0046943">
    <property type="term" value="F:carboxylic acid transmembrane transporter activity"/>
    <property type="evidence" value="ECO:0007669"/>
    <property type="project" value="TreeGrafter"/>
</dbReference>
<dbReference type="AlphaFoldDB" id="A0A9X1DE80"/>
<feature type="transmembrane region" description="Helical" evidence="5">
    <location>
        <begin position="363"/>
        <end position="384"/>
    </location>
</feature>
<comment type="caution">
    <text evidence="7">The sequence shown here is derived from an EMBL/GenBank/DDBJ whole genome shotgun (WGS) entry which is preliminary data.</text>
</comment>
<dbReference type="EMBL" id="JAHGAW010000010">
    <property type="protein sequence ID" value="MBT2188286.1"/>
    <property type="molecule type" value="Genomic_DNA"/>
</dbReference>
<dbReference type="SUPFAM" id="SSF103473">
    <property type="entry name" value="MFS general substrate transporter"/>
    <property type="match status" value="1"/>
</dbReference>
<dbReference type="RefSeq" id="WP_214624544.1">
    <property type="nucleotide sequence ID" value="NZ_JAHGAW010000010.1"/>
</dbReference>
<evidence type="ECO:0000256" key="2">
    <source>
        <dbReference type="ARBA" id="ARBA00022692"/>
    </source>
</evidence>
<keyword evidence="8" id="KW-1185">Reference proteome</keyword>
<dbReference type="PROSITE" id="PS50850">
    <property type="entry name" value="MFS"/>
    <property type="match status" value="1"/>
</dbReference>
<reference evidence="7" key="1">
    <citation type="submission" date="2021-05" db="EMBL/GenBank/DDBJ databases">
        <title>Genome of Sphingobium sp. strain.</title>
        <authorList>
            <person name="Fan R."/>
        </authorList>
    </citation>
    <scope>NUCLEOTIDE SEQUENCE</scope>
    <source>
        <strain evidence="7">H33</strain>
    </source>
</reference>
<dbReference type="Pfam" id="PF07690">
    <property type="entry name" value="MFS_1"/>
    <property type="match status" value="1"/>
</dbReference>
<feature type="transmembrane region" description="Helical" evidence="5">
    <location>
        <begin position="115"/>
        <end position="135"/>
    </location>
</feature>
<feature type="transmembrane region" description="Helical" evidence="5">
    <location>
        <begin position="147"/>
        <end position="170"/>
    </location>
</feature>
<feature type="transmembrane region" description="Helical" evidence="5">
    <location>
        <begin position="227"/>
        <end position="252"/>
    </location>
</feature>
<feature type="transmembrane region" description="Helical" evidence="5">
    <location>
        <begin position="176"/>
        <end position="198"/>
    </location>
</feature>